<comment type="caution">
    <text evidence="9">The sequence shown here is derived from an EMBL/GenBank/DDBJ whole genome shotgun (WGS) entry which is preliminary data.</text>
</comment>
<accession>A0A0D7CI63</accession>
<comment type="similarity">
    <text evidence="1 8">Belongs to the cytochrome P450 family.</text>
</comment>
<reference evidence="9 10" key="1">
    <citation type="submission" date="2014-09" db="EMBL/GenBank/DDBJ databases">
        <title>Draft genome sequence of Streptomyces natalensis ATCC 27448, producer of the antifungal pimaricin.</title>
        <authorList>
            <person name="Mendes M.V."/>
            <person name="Beites T."/>
            <person name="Pires S."/>
            <person name="Santos C.L."/>
            <person name="Moradas-Ferreira P."/>
        </authorList>
    </citation>
    <scope>NUCLEOTIDE SEQUENCE [LARGE SCALE GENOMIC DNA]</scope>
    <source>
        <strain evidence="9 10">ATCC 27448</strain>
    </source>
</reference>
<dbReference type="PRINTS" id="PR00463">
    <property type="entry name" value="EP450I"/>
</dbReference>
<dbReference type="PANTHER" id="PTHR24291:SF50">
    <property type="entry name" value="BIFUNCTIONAL ALBAFLAVENONE MONOOXYGENASE_TERPENE SYNTHASE"/>
    <property type="match status" value="1"/>
</dbReference>
<keyword evidence="5 7" id="KW-0408">Iron</keyword>
<dbReference type="GO" id="GO:0016705">
    <property type="term" value="F:oxidoreductase activity, acting on paired donors, with incorporation or reduction of molecular oxygen"/>
    <property type="evidence" value="ECO:0007669"/>
    <property type="project" value="InterPro"/>
</dbReference>
<evidence type="ECO:0000256" key="4">
    <source>
        <dbReference type="ARBA" id="ARBA00023002"/>
    </source>
</evidence>
<dbReference type="PANTHER" id="PTHR24291">
    <property type="entry name" value="CYTOCHROME P450 FAMILY 4"/>
    <property type="match status" value="1"/>
</dbReference>
<dbReference type="GO" id="GO:0005506">
    <property type="term" value="F:iron ion binding"/>
    <property type="evidence" value="ECO:0007669"/>
    <property type="project" value="InterPro"/>
</dbReference>
<dbReference type="Proteomes" id="UP000032458">
    <property type="component" value="Unassembled WGS sequence"/>
</dbReference>
<dbReference type="Pfam" id="PF00067">
    <property type="entry name" value="p450"/>
    <property type="match status" value="1"/>
</dbReference>
<evidence type="ECO:0000256" key="6">
    <source>
        <dbReference type="ARBA" id="ARBA00023033"/>
    </source>
</evidence>
<evidence type="ECO:0000313" key="10">
    <source>
        <dbReference type="Proteomes" id="UP000032458"/>
    </source>
</evidence>
<dbReference type="PRINTS" id="PR00385">
    <property type="entry name" value="P450"/>
</dbReference>
<keyword evidence="6 8" id="KW-0503">Monooxygenase</keyword>
<dbReference type="Gene3D" id="1.10.630.10">
    <property type="entry name" value="Cytochrome P450"/>
    <property type="match status" value="1"/>
</dbReference>
<evidence type="ECO:0000256" key="2">
    <source>
        <dbReference type="ARBA" id="ARBA00022617"/>
    </source>
</evidence>
<dbReference type="GO" id="GO:0020037">
    <property type="term" value="F:heme binding"/>
    <property type="evidence" value="ECO:0007669"/>
    <property type="project" value="InterPro"/>
</dbReference>
<dbReference type="InterPro" id="IPR050196">
    <property type="entry name" value="Cytochrome_P450_Monoox"/>
</dbReference>
<evidence type="ECO:0000256" key="5">
    <source>
        <dbReference type="ARBA" id="ARBA00023004"/>
    </source>
</evidence>
<dbReference type="AlphaFoldDB" id="A0A0D7CI63"/>
<evidence type="ECO:0000256" key="1">
    <source>
        <dbReference type="ARBA" id="ARBA00010617"/>
    </source>
</evidence>
<protein>
    <submittedName>
        <fullName evidence="9">Cytochrome P450</fullName>
    </submittedName>
</protein>
<evidence type="ECO:0000313" key="9">
    <source>
        <dbReference type="EMBL" id="KIZ15721.1"/>
    </source>
</evidence>
<name>A0A0D7CI63_9ACTN</name>
<gene>
    <name evidence="9" type="ORF">SNA_24925</name>
</gene>
<organism evidence="9 10">
    <name type="scientific">Streptomyces natalensis ATCC 27448</name>
    <dbReference type="NCBI Taxonomy" id="1240678"/>
    <lineage>
        <taxon>Bacteria</taxon>
        <taxon>Bacillati</taxon>
        <taxon>Actinomycetota</taxon>
        <taxon>Actinomycetes</taxon>
        <taxon>Kitasatosporales</taxon>
        <taxon>Streptomycetaceae</taxon>
        <taxon>Streptomyces</taxon>
    </lineage>
</organism>
<keyword evidence="10" id="KW-1185">Reference proteome</keyword>
<evidence type="ECO:0000256" key="3">
    <source>
        <dbReference type="ARBA" id="ARBA00022723"/>
    </source>
</evidence>
<proteinExistence type="inferred from homology"/>
<feature type="binding site" description="axial binding residue" evidence="7">
    <location>
        <position position="353"/>
    </location>
    <ligand>
        <name>heme</name>
        <dbReference type="ChEBI" id="CHEBI:30413"/>
    </ligand>
    <ligandPart>
        <name>Fe</name>
        <dbReference type="ChEBI" id="CHEBI:18248"/>
    </ligandPart>
</feature>
<comment type="cofactor">
    <cofactor evidence="7">
        <name>heme</name>
        <dbReference type="ChEBI" id="CHEBI:30413"/>
    </cofactor>
</comment>
<keyword evidence="4 8" id="KW-0560">Oxidoreductase</keyword>
<dbReference type="EMBL" id="JRKI01000031">
    <property type="protein sequence ID" value="KIZ15721.1"/>
    <property type="molecule type" value="Genomic_DNA"/>
</dbReference>
<dbReference type="InterPro" id="IPR002401">
    <property type="entry name" value="Cyt_P450_E_grp-I"/>
</dbReference>
<sequence length="406" mass="45308">MVRVDLGTMPMYVATSADLIREITTTQARSFEKGRLYDRVQPLVGNGLATASGDTHRRHRRLIQPVFHHERISAYAEIMSDRARALSESLSHDQRIELLDVMGHFTIETLAATMFSADIGRSAVESVRRDLPVILRTMLVRAASPTFLDWLPIGPNRAFDRAAGTMRQVIDEVIATARQAQGGERTDLLSLLLEARTDEGEGLSDEEVRDELVTILFAGTETTASTLTWALHELAHAPQVEEEVLAEIDDVVGTGPVTIEHVSQLHTIRRVLDETIRLHGVTLLMRRTVEPVDLGGHSLPAGAEIAFSLYALHRDPALYPEPDRFDPDRWKPERHSDLPRHAYVPFGSGNRKCIGDAFSWTEATITLATLLSRWQLRPTGEHTTREAASAMAHPDRVPMRIVARDH</sequence>
<evidence type="ECO:0000256" key="7">
    <source>
        <dbReference type="PIRSR" id="PIRSR602401-1"/>
    </source>
</evidence>
<dbReference type="InterPro" id="IPR017972">
    <property type="entry name" value="Cyt_P450_CS"/>
</dbReference>
<dbReference type="PROSITE" id="PS00086">
    <property type="entry name" value="CYTOCHROME_P450"/>
    <property type="match status" value="1"/>
</dbReference>
<keyword evidence="3 7" id="KW-0479">Metal-binding</keyword>
<dbReference type="CDD" id="cd11049">
    <property type="entry name" value="CYP170A1-like"/>
    <property type="match status" value="1"/>
</dbReference>
<evidence type="ECO:0000256" key="8">
    <source>
        <dbReference type="RuleBase" id="RU000461"/>
    </source>
</evidence>
<dbReference type="InterPro" id="IPR001128">
    <property type="entry name" value="Cyt_P450"/>
</dbReference>
<keyword evidence="2 7" id="KW-0349">Heme</keyword>
<dbReference type="PATRIC" id="fig|1240678.4.peg.5287"/>
<dbReference type="SUPFAM" id="SSF48264">
    <property type="entry name" value="Cytochrome P450"/>
    <property type="match status" value="1"/>
</dbReference>
<dbReference type="GO" id="GO:0004497">
    <property type="term" value="F:monooxygenase activity"/>
    <property type="evidence" value="ECO:0007669"/>
    <property type="project" value="UniProtKB-KW"/>
</dbReference>
<dbReference type="InterPro" id="IPR036396">
    <property type="entry name" value="Cyt_P450_sf"/>
</dbReference>